<evidence type="ECO:0000259" key="3">
    <source>
        <dbReference type="Pfam" id="PF01471"/>
    </source>
</evidence>
<dbReference type="InterPro" id="IPR036366">
    <property type="entry name" value="PGBDSf"/>
</dbReference>
<dbReference type="Pfam" id="PF02563">
    <property type="entry name" value="Poly_export"/>
    <property type="match status" value="1"/>
</dbReference>
<dbReference type="SUPFAM" id="SSF47090">
    <property type="entry name" value="PGBD-like"/>
    <property type="match status" value="2"/>
</dbReference>
<dbReference type="Proteomes" id="UP000595197">
    <property type="component" value="Chromosome"/>
</dbReference>
<proteinExistence type="predicted"/>
<dbReference type="PROSITE" id="PS51257">
    <property type="entry name" value="PROKAR_LIPOPROTEIN"/>
    <property type="match status" value="1"/>
</dbReference>
<dbReference type="InterPro" id="IPR002477">
    <property type="entry name" value="Peptidoglycan-bd-like"/>
</dbReference>
<evidence type="ECO:0000256" key="2">
    <source>
        <dbReference type="SAM" id="SignalP"/>
    </source>
</evidence>
<accession>A0ABX7BCJ7</accession>
<dbReference type="Pfam" id="PF01471">
    <property type="entry name" value="PG_binding_1"/>
    <property type="match status" value="1"/>
</dbReference>
<gene>
    <name evidence="5" type="ORF">IGS68_05950</name>
</gene>
<keyword evidence="2" id="KW-0732">Signal</keyword>
<name>A0ABX7BCJ7_9PROT</name>
<feature type="region of interest" description="Disordered" evidence="1">
    <location>
        <begin position="157"/>
        <end position="195"/>
    </location>
</feature>
<dbReference type="RefSeq" id="WP_201078073.1">
    <property type="nucleotide sequence ID" value="NZ_CP067420.1"/>
</dbReference>
<dbReference type="EMBL" id="CP067420">
    <property type="protein sequence ID" value="QQP90766.1"/>
    <property type="molecule type" value="Genomic_DNA"/>
</dbReference>
<reference evidence="5" key="1">
    <citation type="submission" date="2021-02" db="EMBL/GenBank/DDBJ databases">
        <title>Skermanella TT6 skin isolate.</title>
        <authorList>
            <person name="Lee K."/>
            <person name="Ganzorig M."/>
        </authorList>
    </citation>
    <scope>NUCLEOTIDE SEQUENCE</scope>
    <source>
        <strain evidence="5">TT6</strain>
    </source>
</reference>
<dbReference type="InterPro" id="IPR003715">
    <property type="entry name" value="Poly_export_N"/>
</dbReference>
<organism evidence="5 6">
    <name type="scientific">Skermanella cutis</name>
    <dbReference type="NCBI Taxonomy" id="2775420"/>
    <lineage>
        <taxon>Bacteria</taxon>
        <taxon>Pseudomonadati</taxon>
        <taxon>Pseudomonadota</taxon>
        <taxon>Alphaproteobacteria</taxon>
        <taxon>Rhodospirillales</taxon>
        <taxon>Azospirillaceae</taxon>
        <taxon>Skermanella</taxon>
    </lineage>
</organism>
<feature type="domain" description="Polysaccharide export protein N-terminal" evidence="4">
    <location>
        <begin position="190"/>
        <end position="255"/>
    </location>
</feature>
<dbReference type="InterPro" id="IPR036365">
    <property type="entry name" value="PGBD-like_sf"/>
</dbReference>
<feature type="compositionally biased region" description="Low complexity" evidence="1">
    <location>
        <begin position="28"/>
        <end position="50"/>
    </location>
</feature>
<evidence type="ECO:0000259" key="4">
    <source>
        <dbReference type="Pfam" id="PF02563"/>
    </source>
</evidence>
<keyword evidence="6" id="KW-1185">Reference proteome</keyword>
<sequence>MRAIILLLTILLAGCVTGTAPDAGPGVGASASVGPASPQAHGQAQAQTQADGSVRLVTRVQDLLALLGHDPGGADGIAGPATRSAMARAAADLRIPVPEEPDFRFARALEAAVTDRVRTAQRQLAVRGYDPGAADGQLGPRTRRALARYRADNGLPNGPAIVADWPEPEREAKPVQPEAPARDPAPPGPLTPGRRITVLLPGETEGRVLTVADDGTVEVPGMGTVQAAGRHASEIEKDIAVGMLDRYIATLVGAVRVDVLPP</sequence>
<evidence type="ECO:0000313" key="6">
    <source>
        <dbReference type="Proteomes" id="UP000595197"/>
    </source>
</evidence>
<evidence type="ECO:0000256" key="1">
    <source>
        <dbReference type="SAM" id="MobiDB-lite"/>
    </source>
</evidence>
<feature type="chain" id="PRO_5046326803" evidence="2">
    <location>
        <begin position="23"/>
        <end position="262"/>
    </location>
</feature>
<feature type="region of interest" description="Disordered" evidence="1">
    <location>
        <begin position="25"/>
        <end position="52"/>
    </location>
</feature>
<protein>
    <submittedName>
        <fullName evidence="5">Peptidoglycan-binding protein</fullName>
    </submittedName>
</protein>
<dbReference type="Gene3D" id="3.30.1950.10">
    <property type="entry name" value="wza like domain"/>
    <property type="match status" value="1"/>
</dbReference>
<feature type="domain" description="Peptidoglycan binding-like" evidence="3">
    <location>
        <begin position="115"/>
        <end position="156"/>
    </location>
</feature>
<evidence type="ECO:0000313" key="5">
    <source>
        <dbReference type="EMBL" id="QQP90766.1"/>
    </source>
</evidence>
<feature type="signal peptide" evidence="2">
    <location>
        <begin position="1"/>
        <end position="22"/>
    </location>
</feature>
<dbReference type="Gene3D" id="1.10.101.10">
    <property type="entry name" value="PGBD-like superfamily/PGBD"/>
    <property type="match status" value="2"/>
</dbReference>